<gene>
    <name evidence="6" type="ORF">ACIB24_07395</name>
</gene>
<comment type="caution">
    <text evidence="6">The sequence shown here is derived from an EMBL/GenBank/DDBJ whole genome shotgun (WGS) entry which is preliminary data.</text>
</comment>
<dbReference type="InterPro" id="IPR029063">
    <property type="entry name" value="SAM-dependent_MTases_sf"/>
</dbReference>
<dbReference type="RefSeq" id="WP_398277468.1">
    <property type="nucleotide sequence ID" value="NZ_JBITLV010000002.1"/>
</dbReference>
<sequence>MKATAAARPDVYRPLVTELLGLRLDDDLGTERLDRALRRRFAVTGTTGATYRRLLTDAGGDELRALGRELTVGETYFLRHVEQFRAFVDEVVPDRVRAHAGVAGVPRLRLLSAACSTGEEAYSLAIAMRENHPDVAADITACDLNTDSLAKARAARYTPWSLRAVPAQTRERWFRGQGPDVVLVPEITSAVTFRWANLADGGGSDRDDPADVWRPSCYDVVFCRNVIMYFTPDVMVRVLARIARALAPGGYLFLGSAETLRGISSEFELRESHGAFYYQRPVHRRPGGPAPLTVPGRDRDRARAAGGPGAAGWYDSIRTAADRVTRLTVLPAARQAVEAPQGAGPASPAIPRGLESPSLDIVFDLLREERFGDALTALDRMPADGAPDGVADEVVLLRAVVLMHLGRFAAAEPTCHRLLGAGIHTAGAELVLALCREAAGDLPAAVAHCRAALAADPAFALPHVHLARLRRAVDPTDTRAAAEHHAAAARLLASEAERRIVLFGGGFDREALTAISRTQAGDLP</sequence>
<dbReference type="SMART" id="SM00138">
    <property type="entry name" value="MeTrc"/>
    <property type="match status" value="1"/>
</dbReference>
<evidence type="ECO:0000256" key="3">
    <source>
        <dbReference type="ARBA" id="ARBA00022691"/>
    </source>
</evidence>
<keyword evidence="3" id="KW-0949">S-adenosyl-L-methionine</keyword>
<evidence type="ECO:0000256" key="1">
    <source>
        <dbReference type="ARBA" id="ARBA00022603"/>
    </source>
</evidence>
<dbReference type="SUPFAM" id="SSF48452">
    <property type="entry name" value="TPR-like"/>
    <property type="match status" value="1"/>
</dbReference>
<dbReference type="Pfam" id="PF01739">
    <property type="entry name" value="CheR"/>
    <property type="match status" value="1"/>
</dbReference>
<keyword evidence="7" id="KW-1185">Reference proteome</keyword>
<feature type="domain" description="CheR-type methyltransferase" evidence="5">
    <location>
        <begin position="15"/>
        <end position="283"/>
    </location>
</feature>
<dbReference type="CDD" id="cd02440">
    <property type="entry name" value="AdoMet_MTases"/>
    <property type="match status" value="1"/>
</dbReference>
<dbReference type="InterPro" id="IPR050903">
    <property type="entry name" value="Bact_Chemotaxis_MeTrfase"/>
</dbReference>
<evidence type="ECO:0000259" key="5">
    <source>
        <dbReference type="PROSITE" id="PS50123"/>
    </source>
</evidence>
<dbReference type="Proteomes" id="UP001612915">
    <property type="component" value="Unassembled WGS sequence"/>
</dbReference>
<evidence type="ECO:0000256" key="2">
    <source>
        <dbReference type="ARBA" id="ARBA00022679"/>
    </source>
</evidence>
<proteinExistence type="predicted"/>
<dbReference type="InterPro" id="IPR022642">
    <property type="entry name" value="CheR_C"/>
</dbReference>
<protein>
    <submittedName>
        <fullName evidence="6">CheR family methyltransferase</fullName>
    </submittedName>
</protein>
<dbReference type="GO" id="GO:0008168">
    <property type="term" value="F:methyltransferase activity"/>
    <property type="evidence" value="ECO:0007669"/>
    <property type="project" value="UniProtKB-KW"/>
</dbReference>
<accession>A0ABW8AKI8</accession>
<evidence type="ECO:0000313" key="7">
    <source>
        <dbReference type="Proteomes" id="UP001612915"/>
    </source>
</evidence>
<dbReference type="InterPro" id="IPR000780">
    <property type="entry name" value="CheR_MeTrfase"/>
</dbReference>
<dbReference type="SUPFAM" id="SSF53335">
    <property type="entry name" value="S-adenosyl-L-methionine-dependent methyltransferases"/>
    <property type="match status" value="1"/>
</dbReference>
<dbReference type="PROSITE" id="PS50123">
    <property type="entry name" value="CHER"/>
    <property type="match status" value="1"/>
</dbReference>
<dbReference type="PANTHER" id="PTHR24422:SF19">
    <property type="entry name" value="CHEMOTAXIS PROTEIN METHYLTRANSFERASE"/>
    <property type="match status" value="1"/>
</dbReference>
<keyword evidence="2" id="KW-0808">Transferase</keyword>
<feature type="region of interest" description="Disordered" evidence="4">
    <location>
        <begin position="284"/>
        <end position="309"/>
    </location>
</feature>
<evidence type="ECO:0000313" key="6">
    <source>
        <dbReference type="EMBL" id="MFI7586884.1"/>
    </source>
</evidence>
<name>A0ABW8AKI8_9ACTN</name>
<dbReference type="GO" id="GO:0032259">
    <property type="term" value="P:methylation"/>
    <property type="evidence" value="ECO:0007669"/>
    <property type="project" value="UniProtKB-KW"/>
</dbReference>
<dbReference type="Gene3D" id="3.40.50.150">
    <property type="entry name" value="Vaccinia Virus protein VP39"/>
    <property type="match status" value="1"/>
</dbReference>
<organism evidence="6 7">
    <name type="scientific">Spongisporangium articulatum</name>
    <dbReference type="NCBI Taxonomy" id="3362603"/>
    <lineage>
        <taxon>Bacteria</taxon>
        <taxon>Bacillati</taxon>
        <taxon>Actinomycetota</taxon>
        <taxon>Actinomycetes</taxon>
        <taxon>Kineosporiales</taxon>
        <taxon>Kineosporiaceae</taxon>
        <taxon>Spongisporangium</taxon>
    </lineage>
</organism>
<dbReference type="Gene3D" id="1.25.40.10">
    <property type="entry name" value="Tetratricopeptide repeat domain"/>
    <property type="match status" value="1"/>
</dbReference>
<dbReference type="InterPro" id="IPR011990">
    <property type="entry name" value="TPR-like_helical_dom_sf"/>
</dbReference>
<evidence type="ECO:0000256" key="4">
    <source>
        <dbReference type="SAM" id="MobiDB-lite"/>
    </source>
</evidence>
<dbReference type="PANTHER" id="PTHR24422">
    <property type="entry name" value="CHEMOTAXIS PROTEIN METHYLTRANSFERASE"/>
    <property type="match status" value="1"/>
</dbReference>
<reference evidence="6 7" key="1">
    <citation type="submission" date="2024-10" db="EMBL/GenBank/DDBJ databases">
        <title>The Natural Products Discovery Center: Release of the First 8490 Sequenced Strains for Exploring Actinobacteria Biosynthetic Diversity.</title>
        <authorList>
            <person name="Kalkreuter E."/>
            <person name="Kautsar S.A."/>
            <person name="Yang D."/>
            <person name="Bader C.D."/>
            <person name="Teijaro C.N."/>
            <person name="Fluegel L."/>
            <person name="Davis C.M."/>
            <person name="Simpson J.R."/>
            <person name="Lauterbach L."/>
            <person name="Steele A.D."/>
            <person name="Gui C."/>
            <person name="Meng S."/>
            <person name="Li G."/>
            <person name="Viehrig K."/>
            <person name="Ye F."/>
            <person name="Su P."/>
            <person name="Kiefer A.F."/>
            <person name="Nichols A."/>
            <person name="Cepeda A.J."/>
            <person name="Yan W."/>
            <person name="Fan B."/>
            <person name="Jiang Y."/>
            <person name="Adhikari A."/>
            <person name="Zheng C.-J."/>
            <person name="Schuster L."/>
            <person name="Cowan T.M."/>
            <person name="Smanski M.J."/>
            <person name="Chevrette M.G."/>
            <person name="De Carvalho L.P.S."/>
            <person name="Shen B."/>
        </authorList>
    </citation>
    <scope>NUCLEOTIDE SEQUENCE [LARGE SCALE GENOMIC DNA]</scope>
    <source>
        <strain evidence="6 7">NPDC049639</strain>
    </source>
</reference>
<keyword evidence="1 6" id="KW-0489">Methyltransferase</keyword>
<dbReference type="EMBL" id="JBITLV010000002">
    <property type="protein sequence ID" value="MFI7586884.1"/>
    <property type="molecule type" value="Genomic_DNA"/>
</dbReference>
<dbReference type="PRINTS" id="PR00996">
    <property type="entry name" value="CHERMTFRASE"/>
</dbReference>